<proteinExistence type="predicted"/>
<dbReference type="EMBL" id="CDMZ01004645">
    <property type="protein sequence ID" value="CEM50375.1"/>
    <property type="molecule type" value="Genomic_DNA"/>
</dbReference>
<protein>
    <submittedName>
        <fullName evidence="1">Uncharacterized protein</fullName>
    </submittedName>
</protein>
<reference evidence="1" key="1">
    <citation type="submission" date="2014-11" db="EMBL/GenBank/DDBJ databases">
        <authorList>
            <person name="Otto D Thomas"/>
            <person name="Naeem Raeece"/>
        </authorList>
    </citation>
    <scope>NUCLEOTIDE SEQUENCE</scope>
</reference>
<accession>A0A0G4I0M0</accession>
<organism evidence="1">
    <name type="scientific">Chromera velia CCMP2878</name>
    <dbReference type="NCBI Taxonomy" id="1169474"/>
    <lineage>
        <taxon>Eukaryota</taxon>
        <taxon>Sar</taxon>
        <taxon>Alveolata</taxon>
        <taxon>Colpodellida</taxon>
        <taxon>Chromeraceae</taxon>
        <taxon>Chromera</taxon>
    </lineage>
</organism>
<dbReference type="VEuPathDB" id="CryptoDB:Cvel_1628"/>
<sequence>MSETLSAICACHEKNAGIMARIQALPEVRTYTYSVRENMENGIFRPKVTEYVRKDPVGSFLEDWRFPGELDRDFPYFLSVINWDVTSWDDIKKLNEEVKKVAVSMEEWTRQLRNK</sequence>
<evidence type="ECO:0000313" key="1">
    <source>
        <dbReference type="EMBL" id="CEM50375.1"/>
    </source>
</evidence>
<gene>
    <name evidence="1" type="ORF">Cvel_1628</name>
</gene>
<dbReference type="AlphaFoldDB" id="A0A0G4I0M0"/>
<name>A0A0G4I0M0_9ALVE</name>
<dbReference type="PhylomeDB" id="A0A0G4I0M0"/>